<evidence type="ECO:0000313" key="2">
    <source>
        <dbReference type="EMBL" id="PSL18062.1"/>
    </source>
</evidence>
<keyword evidence="3" id="KW-1185">Reference proteome</keyword>
<gene>
    <name evidence="2" type="ORF">CLV60_13310</name>
</gene>
<evidence type="ECO:0000259" key="1">
    <source>
        <dbReference type="Pfam" id="PF03572"/>
    </source>
</evidence>
<evidence type="ECO:0000313" key="3">
    <source>
        <dbReference type="Proteomes" id="UP000241964"/>
    </source>
</evidence>
<comment type="caution">
    <text evidence="2">The sequence shown here is derived from an EMBL/GenBank/DDBJ whole genome shotgun (WGS) entry which is preliminary data.</text>
</comment>
<dbReference type="RefSeq" id="WP_170118943.1">
    <property type="nucleotide sequence ID" value="NZ_PYAS01000033.1"/>
</dbReference>
<dbReference type="SUPFAM" id="SSF52096">
    <property type="entry name" value="ClpP/crotonase"/>
    <property type="match status" value="1"/>
</dbReference>
<proteinExistence type="predicted"/>
<sequence length="246" mass="26993">MEGTATGFNNSRETRRVRQLDSQCKAILTDVPAYLDFGKNRLNSSRSAISAASKLGTSTDQPSPVASAYFERAFAFIKDNVIDLREIEGGIYIPFLTGLAPLIDAAHLIGFVDRHGKKGHTVRYKNGIYCQQGRKKARLGSLSRYQRPGIANQPIAVLSGQYTASSGEMILLSLKGLPQVRTFGAATYGVPTGKTNFFLSDSRMISLTNPVCFARQKQIHSGPVRPDLVCDEKEAMRLAKAWKNGY</sequence>
<protein>
    <submittedName>
        <fullName evidence="2">Peptidase S41-like protein</fullName>
    </submittedName>
</protein>
<dbReference type="Gene3D" id="3.90.226.10">
    <property type="entry name" value="2-enoyl-CoA Hydratase, Chain A, domain 1"/>
    <property type="match status" value="1"/>
</dbReference>
<organism evidence="2 3">
    <name type="scientific">Dyadobacter jiangsuensis</name>
    <dbReference type="NCBI Taxonomy" id="1591085"/>
    <lineage>
        <taxon>Bacteria</taxon>
        <taxon>Pseudomonadati</taxon>
        <taxon>Bacteroidota</taxon>
        <taxon>Cytophagia</taxon>
        <taxon>Cytophagales</taxon>
        <taxon>Spirosomataceae</taxon>
        <taxon>Dyadobacter</taxon>
    </lineage>
</organism>
<dbReference type="Proteomes" id="UP000241964">
    <property type="component" value="Unassembled WGS sequence"/>
</dbReference>
<dbReference type="GO" id="GO:0006508">
    <property type="term" value="P:proteolysis"/>
    <property type="evidence" value="ECO:0007669"/>
    <property type="project" value="InterPro"/>
</dbReference>
<name>A0A2P8F8S0_9BACT</name>
<dbReference type="EMBL" id="PYAS01000033">
    <property type="protein sequence ID" value="PSL18062.1"/>
    <property type="molecule type" value="Genomic_DNA"/>
</dbReference>
<dbReference type="InterPro" id="IPR029045">
    <property type="entry name" value="ClpP/crotonase-like_dom_sf"/>
</dbReference>
<dbReference type="InterPro" id="IPR005151">
    <property type="entry name" value="Tail-specific_protease"/>
</dbReference>
<dbReference type="AlphaFoldDB" id="A0A2P8F8S0"/>
<feature type="domain" description="Tail specific protease" evidence="1">
    <location>
        <begin position="78"/>
        <end position="228"/>
    </location>
</feature>
<accession>A0A2P8F8S0</accession>
<reference evidence="2 3" key="1">
    <citation type="submission" date="2018-03" db="EMBL/GenBank/DDBJ databases">
        <title>Genomic Encyclopedia of Archaeal and Bacterial Type Strains, Phase II (KMG-II): from individual species to whole genera.</title>
        <authorList>
            <person name="Goeker M."/>
        </authorList>
    </citation>
    <scope>NUCLEOTIDE SEQUENCE [LARGE SCALE GENOMIC DNA]</scope>
    <source>
        <strain evidence="2 3">DSM 29057</strain>
    </source>
</reference>
<dbReference type="Pfam" id="PF03572">
    <property type="entry name" value="Peptidase_S41"/>
    <property type="match status" value="1"/>
</dbReference>
<dbReference type="GO" id="GO:0008236">
    <property type="term" value="F:serine-type peptidase activity"/>
    <property type="evidence" value="ECO:0007669"/>
    <property type="project" value="InterPro"/>
</dbReference>